<evidence type="ECO:0000256" key="1">
    <source>
        <dbReference type="SAM" id="Phobius"/>
    </source>
</evidence>
<evidence type="ECO:0000259" key="2">
    <source>
        <dbReference type="Pfam" id="PF03372"/>
    </source>
</evidence>
<dbReference type="AlphaFoldDB" id="A0A2P5W843"/>
<protein>
    <recommendedName>
        <fullName evidence="6">CCHC-type domain-containing protein</fullName>
    </recommendedName>
</protein>
<dbReference type="InterPro" id="IPR040256">
    <property type="entry name" value="At4g02000-like"/>
</dbReference>
<dbReference type="Proteomes" id="UP000239757">
    <property type="component" value="Unassembled WGS sequence"/>
</dbReference>
<feature type="domain" description="Endonuclease/exonuclease/phosphatase" evidence="2">
    <location>
        <begin position="427"/>
        <end position="569"/>
    </location>
</feature>
<dbReference type="Gene3D" id="3.60.10.10">
    <property type="entry name" value="Endonuclease/exonuclease/phosphatase"/>
    <property type="match status" value="1"/>
</dbReference>
<evidence type="ECO:0000259" key="3">
    <source>
        <dbReference type="Pfam" id="PF14392"/>
    </source>
</evidence>
<dbReference type="SUPFAM" id="SSF50630">
    <property type="entry name" value="Acid proteases"/>
    <property type="match status" value="1"/>
</dbReference>
<dbReference type="InterPro" id="IPR025836">
    <property type="entry name" value="Zn_knuckle_CX2CX4HX4C"/>
</dbReference>
<evidence type="ECO:0000313" key="5">
    <source>
        <dbReference type="Proteomes" id="UP000239757"/>
    </source>
</evidence>
<evidence type="ECO:0008006" key="6">
    <source>
        <dbReference type="Google" id="ProtNLM"/>
    </source>
</evidence>
<dbReference type="InterPro" id="IPR036691">
    <property type="entry name" value="Endo/exonu/phosph_ase_sf"/>
</dbReference>
<dbReference type="Gene3D" id="2.40.70.10">
    <property type="entry name" value="Acid Proteases"/>
    <property type="match status" value="1"/>
</dbReference>
<feature type="transmembrane region" description="Helical" evidence="1">
    <location>
        <begin position="157"/>
        <end position="181"/>
    </location>
</feature>
<dbReference type="EMBL" id="KZ668660">
    <property type="protein sequence ID" value="PPR87249.1"/>
    <property type="molecule type" value="Genomic_DNA"/>
</dbReference>
<feature type="domain" description="Zinc knuckle CX2CX4HX4C" evidence="3">
    <location>
        <begin position="357"/>
        <end position="402"/>
    </location>
</feature>
<dbReference type="GO" id="GO:0003824">
    <property type="term" value="F:catalytic activity"/>
    <property type="evidence" value="ECO:0007669"/>
    <property type="project" value="InterPro"/>
</dbReference>
<evidence type="ECO:0000313" key="4">
    <source>
        <dbReference type="EMBL" id="PPR87249.1"/>
    </source>
</evidence>
<dbReference type="Pfam" id="PF03372">
    <property type="entry name" value="Exo_endo_phos"/>
    <property type="match status" value="1"/>
</dbReference>
<dbReference type="OrthoDB" id="1729225at2759"/>
<keyword evidence="1" id="KW-0472">Membrane</keyword>
<gene>
    <name evidence="4" type="ORF">GOBAR_AA33441</name>
</gene>
<dbReference type="SUPFAM" id="SSF56219">
    <property type="entry name" value="DNase I-like"/>
    <property type="match status" value="1"/>
</dbReference>
<dbReference type="InterPro" id="IPR005135">
    <property type="entry name" value="Endo/exonuclease/phosphatase"/>
</dbReference>
<name>A0A2P5W843_GOSBA</name>
<proteinExistence type="predicted"/>
<dbReference type="InterPro" id="IPR021109">
    <property type="entry name" value="Peptidase_aspartic_dom_sf"/>
</dbReference>
<keyword evidence="1" id="KW-1133">Transmembrane helix</keyword>
<dbReference type="Pfam" id="PF14392">
    <property type="entry name" value="zf-CCHC_4"/>
    <property type="match status" value="1"/>
</dbReference>
<dbReference type="Pfam" id="PF13975">
    <property type="entry name" value="gag-asp_proteas"/>
    <property type="match status" value="1"/>
</dbReference>
<dbReference type="CDD" id="cd00303">
    <property type="entry name" value="retropepsin_like"/>
    <property type="match status" value="1"/>
</dbReference>
<reference evidence="4 5" key="1">
    <citation type="submission" date="2015-01" db="EMBL/GenBank/DDBJ databases">
        <title>Genome of allotetraploid Gossypium barbadense reveals genomic plasticity and fiber elongation in cotton evolution.</title>
        <authorList>
            <person name="Chen X."/>
            <person name="Liu X."/>
            <person name="Zhao B."/>
            <person name="Zheng H."/>
            <person name="Hu Y."/>
            <person name="Lu G."/>
            <person name="Yang C."/>
            <person name="Chen J."/>
            <person name="Shan C."/>
            <person name="Zhang L."/>
            <person name="Zhou Y."/>
            <person name="Wang L."/>
            <person name="Guo W."/>
            <person name="Bai Y."/>
            <person name="Ruan J."/>
            <person name="Shangguan X."/>
            <person name="Mao Y."/>
            <person name="Jiang J."/>
            <person name="Zhu Y."/>
            <person name="Lei J."/>
            <person name="Kang H."/>
            <person name="Chen S."/>
            <person name="He X."/>
            <person name="Wang R."/>
            <person name="Wang Y."/>
            <person name="Chen J."/>
            <person name="Wang L."/>
            <person name="Yu S."/>
            <person name="Wang B."/>
            <person name="Wei J."/>
            <person name="Song S."/>
            <person name="Lu X."/>
            <person name="Gao Z."/>
            <person name="Gu W."/>
            <person name="Deng X."/>
            <person name="Ma D."/>
            <person name="Wang S."/>
            <person name="Liang W."/>
            <person name="Fang L."/>
            <person name="Cai C."/>
            <person name="Zhu X."/>
            <person name="Zhou B."/>
            <person name="Zhang Y."/>
            <person name="Chen Z."/>
            <person name="Xu S."/>
            <person name="Zhu R."/>
            <person name="Wang S."/>
            <person name="Zhang T."/>
            <person name="Zhao G."/>
        </authorList>
    </citation>
    <scope>NUCLEOTIDE SEQUENCE [LARGE SCALE GENOMIC DNA]</scope>
    <source>
        <strain evidence="5">cv. Xinhai21</strain>
        <tissue evidence="4">Leaf</tissue>
    </source>
</reference>
<keyword evidence="1" id="KW-0812">Transmembrane</keyword>
<sequence>MEAREKAEDDTKSLNSILGGVEEKSSNGLMFVDIIVASRRSNALVDTGASDLFMSKEMAKELGLRIEEDSGRIKTVNSESIPITGVAKGVELKLGEWTGKATIKVIPLDDYDFVVGLSLLDRLNADIHPSENYMTISDANQRYMVRMKRKGSIKGKTLFGVLGGGGFLLVVFGFQSCLFWWNREIQVVLRWSLVVNMEEDISSMLAKLKFSEEKKMRVVSTKEDLGNSNGCVNWAIEKLMTEEKFTKEEVNFVSLKEGAILVKFNNEEDWKRILNLLPRLFDQCLFSMVPFVKNKKMEEYDFYLSPFRVRISNIPLELMDRKVAMEVGNAIGEVLAIDWRDRNGGWTKYMRIRIIINIHKPLRRAVHYVDKEGMEIVCTIRYERLPKLCYICGLIGHTTQKCVEVEANSEIRRSKFYSARINEGFKWNCRGLGSSATIWELKQLIVANNPDIIFLCETKMNAAEFQRVKNRCRLQNRLVVNAEGRRGGLAMMWKDEIAVTIQNYSKHHIESLVKMDGNSNIRVTGFYGHLNPNERSSSWDMLRRVGATVREEWVVGGDFNAMLNDAEKEGGHRIARAYINDFSDVLDDLALMISSQTVVGSLGLIIEMVII</sequence>
<dbReference type="PANTHER" id="PTHR31286:SF178">
    <property type="entry name" value="DUF4283 DOMAIN-CONTAINING PROTEIN"/>
    <property type="match status" value="1"/>
</dbReference>
<organism evidence="4 5">
    <name type="scientific">Gossypium barbadense</name>
    <name type="common">Sea Island cotton</name>
    <name type="synonym">Hibiscus barbadensis</name>
    <dbReference type="NCBI Taxonomy" id="3634"/>
    <lineage>
        <taxon>Eukaryota</taxon>
        <taxon>Viridiplantae</taxon>
        <taxon>Streptophyta</taxon>
        <taxon>Embryophyta</taxon>
        <taxon>Tracheophyta</taxon>
        <taxon>Spermatophyta</taxon>
        <taxon>Magnoliopsida</taxon>
        <taxon>eudicotyledons</taxon>
        <taxon>Gunneridae</taxon>
        <taxon>Pentapetalae</taxon>
        <taxon>rosids</taxon>
        <taxon>malvids</taxon>
        <taxon>Malvales</taxon>
        <taxon>Malvaceae</taxon>
        <taxon>Malvoideae</taxon>
        <taxon>Gossypium</taxon>
    </lineage>
</organism>
<accession>A0A2P5W843</accession>
<dbReference type="PANTHER" id="PTHR31286">
    <property type="entry name" value="GLYCINE-RICH CELL WALL STRUCTURAL PROTEIN 1.8-LIKE"/>
    <property type="match status" value="1"/>
</dbReference>